<proteinExistence type="inferred from homology"/>
<feature type="transmembrane region" description="Helical" evidence="7">
    <location>
        <begin position="259"/>
        <end position="288"/>
    </location>
</feature>
<evidence type="ECO:0000256" key="6">
    <source>
        <dbReference type="SAM" id="MobiDB-lite"/>
    </source>
</evidence>
<evidence type="ECO:0000256" key="3">
    <source>
        <dbReference type="ARBA" id="ARBA00022692"/>
    </source>
</evidence>
<dbReference type="PANTHER" id="PTHR23502:SF74">
    <property type="entry name" value="MAJOR FACILITATOR SUPERFAMILY (MFS) PROFILE DOMAIN-CONTAINING PROTEIN"/>
    <property type="match status" value="1"/>
</dbReference>
<organism evidence="9 10">
    <name type="scientific">Sclerotinia sclerotiorum (strain ATCC 18683 / 1980 / Ss-1)</name>
    <name type="common">White mold</name>
    <name type="synonym">Whetzelinia sclerotiorum</name>
    <dbReference type="NCBI Taxonomy" id="665079"/>
    <lineage>
        <taxon>Eukaryota</taxon>
        <taxon>Fungi</taxon>
        <taxon>Dikarya</taxon>
        <taxon>Ascomycota</taxon>
        <taxon>Pezizomycotina</taxon>
        <taxon>Leotiomycetes</taxon>
        <taxon>Helotiales</taxon>
        <taxon>Sclerotiniaceae</taxon>
        <taxon>Sclerotinia</taxon>
    </lineage>
</organism>
<evidence type="ECO:0000259" key="8">
    <source>
        <dbReference type="PROSITE" id="PS50850"/>
    </source>
</evidence>
<evidence type="ECO:0000256" key="1">
    <source>
        <dbReference type="ARBA" id="ARBA00004141"/>
    </source>
</evidence>
<feature type="transmembrane region" description="Helical" evidence="7">
    <location>
        <begin position="373"/>
        <end position="394"/>
    </location>
</feature>
<dbReference type="CDD" id="cd17323">
    <property type="entry name" value="MFS_Tpo1_MDR_like"/>
    <property type="match status" value="1"/>
</dbReference>
<feature type="transmembrane region" description="Helical" evidence="7">
    <location>
        <begin position="140"/>
        <end position="158"/>
    </location>
</feature>
<protein>
    <recommendedName>
        <fullName evidence="8">Major facilitator superfamily (MFS) profile domain-containing protein</fullName>
    </recommendedName>
</protein>
<evidence type="ECO:0000256" key="2">
    <source>
        <dbReference type="ARBA" id="ARBA00008335"/>
    </source>
</evidence>
<dbReference type="GO" id="GO:0016020">
    <property type="term" value="C:membrane"/>
    <property type="evidence" value="ECO:0007669"/>
    <property type="project" value="UniProtKB-SubCell"/>
</dbReference>
<dbReference type="InterPro" id="IPR020846">
    <property type="entry name" value="MFS_dom"/>
</dbReference>
<dbReference type="AlphaFoldDB" id="A0A1D9QM02"/>
<name>A0A1D9QM02_SCLS1</name>
<dbReference type="Pfam" id="PF07690">
    <property type="entry name" value="MFS_1"/>
    <property type="match status" value="1"/>
</dbReference>
<dbReference type="VEuPathDB" id="FungiDB:sscle_16g107340"/>
<dbReference type="OrthoDB" id="5141738at2759"/>
<feature type="transmembrane region" description="Helical" evidence="7">
    <location>
        <begin position="415"/>
        <end position="434"/>
    </location>
</feature>
<feature type="transmembrane region" description="Helical" evidence="7">
    <location>
        <begin position="440"/>
        <end position="466"/>
    </location>
</feature>
<accession>A0A1D9QM02</accession>
<comment type="similarity">
    <text evidence="2">Belongs to the major facilitator superfamily.</text>
</comment>
<feature type="transmembrane region" description="Helical" evidence="7">
    <location>
        <begin position="229"/>
        <end position="247"/>
    </location>
</feature>
<feature type="transmembrane region" description="Helical" evidence="7">
    <location>
        <begin position="195"/>
        <end position="217"/>
    </location>
</feature>
<dbReference type="Gene3D" id="1.20.1250.20">
    <property type="entry name" value="MFS general substrate transporter like domains"/>
    <property type="match status" value="1"/>
</dbReference>
<dbReference type="InterPro" id="IPR011701">
    <property type="entry name" value="MFS"/>
</dbReference>
<feature type="region of interest" description="Disordered" evidence="6">
    <location>
        <begin position="1"/>
        <end position="36"/>
    </location>
</feature>
<evidence type="ECO:0000256" key="5">
    <source>
        <dbReference type="ARBA" id="ARBA00023136"/>
    </source>
</evidence>
<dbReference type="EMBL" id="CP017829">
    <property type="protein sequence ID" value="APA15964.1"/>
    <property type="molecule type" value="Genomic_DNA"/>
</dbReference>
<feature type="transmembrane region" description="Helical" evidence="7">
    <location>
        <begin position="101"/>
        <end position="120"/>
    </location>
</feature>
<evidence type="ECO:0000256" key="4">
    <source>
        <dbReference type="ARBA" id="ARBA00022989"/>
    </source>
</evidence>
<comment type="subcellular location">
    <subcellularLocation>
        <location evidence="1">Membrane</location>
        <topology evidence="1">Multi-pass membrane protein</topology>
    </subcellularLocation>
</comment>
<keyword evidence="3 7" id="KW-0812">Transmembrane</keyword>
<keyword evidence="5 7" id="KW-0472">Membrane</keyword>
<feature type="transmembrane region" description="Helical" evidence="7">
    <location>
        <begin position="508"/>
        <end position="529"/>
    </location>
</feature>
<dbReference type="FunFam" id="1.20.1250.20:FF:000082">
    <property type="entry name" value="MFS multidrug transporter, putative"/>
    <property type="match status" value="1"/>
</dbReference>
<dbReference type="Proteomes" id="UP000177798">
    <property type="component" value="Chromosome 16"/>
</dbReference>
<feature type="compositionally biased region" description="Basic and acidic residues" evidence="6">
    <location>
        <begin position="26"/>
        <end position="36"/>
    </location>
</feature>
<reference evidence="10" key="1">
    <citation type="journal article" date="2017" name="Genome Biol. Evol.">
        <title>The complete genome sequence of the phytopathogenic fungus Sclerotinia sclerotiorum reveals insights into the genome architecture of broad host range pathogens.</title>
        <authorList>
            <person name="Derbyshire M."/>
            <person name="Denton-Giles M."/>
            <person name="Hegedus D."/>
            <person name="Seifbarghy S."/>
            <person name="Rollins J."/>
            <person name="van Kan J."/>
            <person name="Seidl M.F."/>
            <person name="Faino L."/>
            <person name="Mbengue M."/>
            <person name="Navaud O."/>
            <person name="Raffaele S."/>
            <person name="Hammond-Kosack K."/>
            <person name="Heard S."/>
            <person name="Oliver R."/>
        </authorList>
    </citation>
    <scope>NUCLEOTIDE SEQUENCE [LARGE SCALE GENOMIC DNA]</scope>
    <source>
        <strain evidence="10">ATCC 18683 / 1980 / Ss-1</strain>
    </source>
</reference>
<keyword evidence="4 7" id="KW-1133">Transmembrane helix</keyword>
<gene>
    <name evidence="9" type="ORF">sscle_16g107340</name>
</gene>
<dbReference type="PANTHER" id="PTHR23502">
    <property type="entry name" value="MAJOR FACILITATOR SUPERFAMILY"/>
    <property type="match status" value="1"/>
</dbReference>
<evidence type="ECO:0000313" key="10">
    <source>
        <dbReference type="Proteomes" id="UP000177798"/>
    </source>
</evidence>
<evidence type="ECO:0000256" key="7">
    <source>
        <dbReference type="SAM" id="Phobius"/>
    </source>
</evidence>
<dbReference type="GO" id="GO:0022857">
    <property type="term" value="F:transmembrane transporter activity"/>
    <property type="evidence" value="ECO:0007669"/>
    <property type="project" value="InterPro"/>
</dbReference>
<feature type="transmembrane region" description="Helical" evidence="7">
    <location>
        <begin position="170"/>
        <end position="189"/>
    </location>
</feature>
<evidence type="ECO:0000313" key="9">
    <source>
        <dbReference type="EMBL" id="APA15964.1"/>
    </source>
</evidence>
<feature type="transmembrane region" description="Helical" evidence="7">
    <location>
        <begin position="329"/>
        <end position="353"/>
    </location>
</feature>
<dbReference type="PROSITE" id="PS50850">
    <property type="entry name" value="MFS"/>
    <property type="match status" value="1"/>
</dbReference>
<feature type="transmembrane region" description="Helical" evidence="7">
    <location>
        <begin position="473"/>
        <end position="496"/>
    </location>
</feature>
<feature type="domain" description="Major facilitator superfamily (MFS) profile" evidence="8">
    <location>
        <begin position="103"/>
        <end position="534"/>
    </location>
</feature>
<dbReference type="SUPFAM" id="SSF103473">
    <property type="entry name" value="MFS general substrate transporter"/>
    <property type="match status" value="1"/>
</dbReference>
<dbReference type="InterPro" id="IPR036259">
    <property type="entry name" value="MFS_trans_sf"/>
</dbReference>
<sequence length="574" mass="63293">MSSADRENTIEATGVGKNEVPANDSETDHAPIERHESRLSRIISRIDHDDAEIRYDIEGKDNQISQPDSSASSILGSRKKVIHWEVNDPENPYNWSSARKCYIVLVGMLVVINSTMGSSLPSNAIPYIAPHFHITSDSAQILPISMYLLGYVLGPLVFCPLSEQYGRRNIMLATFFGYTVFTLGCALTPTWGGLLAFRILAGINASSPISVSGGIYADIYKDPVPRGRAMAVFTGGTCVGPVAAPIISGYISPALGWRWTFWIGLIVAGASWIPLVFLPETYGPVLLLKRAKKLRKETGNPEIFAPIELEKQDLKQMITVTFTRPVRMLFFELIVLAACSYLALAYGIFYMYFEAFPIIFEGIYGQSSGVSGLMFLPIAGGAVLATIVFLWWDTYLRKAQAANKPWTKKEESRRLPLALFGGPLYVISLFWLGWTSHVSIPFYVPMLAGIPFGMGFILIFVALINYLTDAYEVFAASAMAASSCCRSLAGAVLPFAAKPMYSRLGVPWASSLLAFLSLLMCGIPLLFMWKGDRIREGSVFCQELKARKIKELENLEKEKLATGIGRSARVTEEV</sequence>